<dbReference type="Pfam" id="PF10134">
    <property type="entry name" value="RPA"/>
    <property type="match status" value="1"/>
</dbReference>
<organism evidence="1 2">
    <name type="scientific">Paenibacillus baimaensis</name>
    <dbReference type="NCBI Taxonomy" id="2982185"/>
    <lineage>
        <taxon>Bacteria</taxon>
        <taxon>Bacillati</taxon>
        <taxon>Bacillota</taxon>
        <taxon>Bacilli</taxon>
        <taxon>Bacillales</taxon>
        <taxon>Paenibacillaceae</taxon>
        <taxon>Paenibacillus</taxon>
    </lineage>
</organism>
<proteinExistence type="predicted"/>
<comment type="caution">
    <text evidence="1">The sequence shown here is derived from an EMBL/GenBank/DDBJ whole genome shotgun (WGS) entry which is preliminary data.</text>
</comment>
<gene>
    <name evidence="1" type="ORF">OB236_03340</name>
</gene>
<dbReference type="InterPro" id="IPR018777">
    <property type="entry name" value="Replication_initiator_prot_A"/>
</dbReference>
<evidence type="ECO:0000313" key="1">
    <source>
        <dbReference type="EMBL" id="MCU6791158.1"/>
    </source>
</evidence>
<dbReference type="RefSeq" id="WP_262682729.1">
    <property type="nucleotide sequence ID" value="NZ_JAOQIO010000007.1"/>
</dbReference>
<evidence type="ECO:0000313" key="2">
    <source>
        <dbReference type="Proteomes" id="UP001652445"/>
    </source>
</evidence>
<keyword evidence="2" id="KW-1185">Reference proteome</keyword>
<accession>A0ABT2U948</accession>
<dbReference type="EMBL" id="JAOQIO010000007">
    <property type="protein sequence ID" value="MCU6791158.1"/>
    <property type="molecule type" value="Genomic_DNA"/>
</dbReference>
<protein>
    <submittedName>
        <fullName evidence="1">Replication initiation protein</fullName>
    </submittedName>
</protein>
<dbReference type="Proteomes" id="UP001652445">
    <property type="component" value="Unassembled WGS sequence"/>
</dbReference>
<reference evidence="1 2" key="1">
    <citation type="submission" date="2022-09" db="EMBL/GenBank/DDBJ databases">
        <authorList>
            <person name="Han X.L."/>
            <person name="Wang Q."/>
            <person name="Lu T."/>
        </authorList>
    </citation>
    <scope>NUCLEOTIDE SEQUENCE [LARGE SCALE GENOMIC DNA]</scope>
    <source>
        <strain evidence="1 2">WQ 127069</strain>
    </source>
</reference>
<name>A0ABT2U948_9BACL</name>
<sequence>MSKAIINVLEKYAPKLIDLKKQLKSVSSDEKMIMGQLDEEINGYSSSLINKKIYELKRISGKIVETRNDISQKILMNLENHSTPNEELFEQQEYLEMQILILEKAIQRKQEQNRQFSHSVERNFIDHPFISSTTPNESTLKLRRNQKGILELNKSGFRNLFYQNSNGTLLLPYDARNLFGVFKMWEQKGKAKEFEFAFKELLHNVNADINGGEYDTLHTSLDNLGKTSIVMEEFYDAEAKKRRRTKIHNPFQDVDIDRDTNTVFMRLSDDLYKNLLAGNVVSISISLFNDLATPTSKNLYLIVVNKTKDREFVLEVEALINHLGLNTNDNYKAYVMLKNSFDELQNFDVIRNYEIVKKGRVPVKVIFEPSEWLQKATDTIEERLLI</sequence>